<comment type="caution">
    <text evidence="2">The sequence shown here is derived from an EMBL/GenBank/DDBJ whole genome shotgun (WGS) entry which is preliminary data.</text>
</comment>
<reference evidence="2 3" key="1">
    <citation type="submission" date="2017-01" db="EMBL/GenBank/DDBJ databases">
        <title>Novel large sulfur bacteria in the metagenomes of groundwater-fed chemosynthetic microbial mats in the Lake Huron basin.</title>
        <authorList>
            <person name="Sharrar A.M."/>
            <person name="Flood B.E."/>
            <person name="Bailey J.V."/>
            <person name="Jones D.S."/>
            <person name="Biddanda B."/>
            <person name="Ruberg S.A."/>
            <person name="Marcus D.N."/>
            <person name="Dick G.J."/>
        </authorList>
    </citation>
    <scope>NUCLEOTIDE SEQUENCE [LARGE SCALE GENOMIC DNA]</scope>
    <source>
        <strain evidence="2">A7</strain>
    </source>
</reference>
<feature type="signal peptide" evidence="1">
    <location>
        <begin position="1"/>
        <end position="15"/>
    </location>
</feature>
<name>A0A1W9KUV8_9BURK</name>
<dbReference type="EMBL" id="MTEI01000006">
    <property type="protein sequence ID" value="OQW87872.1"/>
    <property type="molecule type" value="Genomic_DNA"/>
</dbReference>
<evidence type="ECO:0000313" key="3">
    <source>
        <dbReference type="Proteomes" id="UP000192505"/>
    </source>
</evidence>
<sequence>MTLLWVRLYWPPVLAASTATAIVHDPLAAIVPPVTLNEVAPANTAGEKVGLTAPDPEQVAVAVGVAATLIVDGKTSVNPMPVIATGLGLVMVMVNAVAAPPRVSVELPKFLAMVGLANALTLMLWLTAPELDTAPPSLPVTAKLLMA</sequence>
<gene>
    <name evidence="2" type="ORF">BWK72_11265</name>
</gene>
<dbReference type="Proteomes" id="UP000192505">
    <property type="component" value="Unassembled WGS sequence"/>
</dbReference>
<organism evidence="2 3">
    <name type="scientific">Rhodoferax ferrireducens</name>
    <dbReference type="NCBI Taxonomy" id="192843"/>
    <lineage>
        <taxon>Bacteria</taxon>
        <taxon>Pseudomonadati</taxon>
        <taxon>Pseudomonadota</taxon>
        <taxon>Betaproteobacteria</taxon>
        <taxon>Burkholderiales</taxon>
        <taxon>Comamonadaceae</taxon>
        <taxon>Rhodoferax</taxon>
    </lineage>
</organism>
<dbReference type="AlphaFoldDB" id="A0A1W9KUV8"/>
<proteinExistence type="predicted"/>
<evidence type="ECO:0000313" key="2">
    <source>
        <dbReference type="EMBL" id="OQW87872.1"/>
    </source>
</evidence>
<feature type="chain" id="PRO_5012439184" evidence="1">
    <location>
        <begin position="16"/>
        <end position="147"/>
    </location>
</feature>
<protein>
    <submittedName>
        <fullName evidence="2">Uncharacterized protein</fullName>
    </submittedName>
</protein>
<keyword evidence="1" id="KW-0732">Signal</keyword>
<evidence type="ECO:0000256" key="1">
    <source>
        <dbReference type="SAM" id="SignalP"/>
    </source>
</evidence>
<accession>A0A1W9KUV8</accession>